<evidence type="ECO:0000313" key="4">
    <source>
        <dbReference type="EMBL" id="CAB9501073.1"/>
    </source>
</evidence>
<reference evidence="4" key="1">
    <citation type="submission" date="2020-06" db="EMBL/GenBank/DDBJ databases">
        <authorList>
            <consortium name="Plant Systems Biology data submission"/>
        </authorList>
    </citation>
    <scope>NUCLEOTIDE SEQUENCE</scope>
    <source>
        <strain evidence="4">D6</strain>
    </source>
</reference>
<sequence length="291" mass="31469">MTPAKLSVIFGVVSSLVGSSLVQFALAEGLKGATHPTRSRALQDIDLGEIIGFGCFSERATVEVQGRSEPVPIMDLRVGDQVLTNDRSYAPVYAFGHRHTSKLASFVQIQTVQGSLEITPEHLVFLHGEAYPVRADSIQEGDVLHGKDGNSRVEVIEVDNVIRKGVYAPFTTTGTIVVDGIVASSYVALQVGSKDYVQLNNGWNAIPHHTYMHIGLSPLRQVCLGLSPRLCSHDDNEEGMPSYVAFAKKFTHDVHSQSIVVQVMVLLGTVILMTVLVAVESVFGATYAAPR</sequence>
<keyword evidence="2" id="KW-0732">Signal</keyword>
<dbReference type="SMART" id="SM00306">
    <property type="entry name" value="HintN"/>
    <property type="match status" value="1"/>
</dbReference>
<dbReference type="InterPro" id="IPR003587">
    <property type="entry name" value="Hint_dom_N"/>
</dbReference>
<feature type="domain" description="Hint" evidence="3">
    <location>
        <begin position="53"/>
        <end position="148"/>
    </location>
</feature>
<keyword evidence="1" id="KW-1133">Transmembrane helix</keyword>
<dbReference type="OrthoDB" id="59517at2759"/>
<evidence type="ECO:0000313" key="5">
    <source>
        <dbReference type="Proteomes" id="UP001153069"/>
    </source>
</evidence>
<dbReference type="InterPro" id="IPR050387">
    <property type="entry name" value="Hedgehog_Signaling"/>
</dbReference>
<keyword evidence="5" id="KW-1185">Reference proteome</keyword>
<dbReference type="Pfam" id="PF01079">
    <property type="entry name" value="Hint"/>
    <property type="match status" value="1"/>
</dbReference>
<dbReference type="PANTHER" id="PTHR11889">
    <property type="entry name" value="HEDGEHOG"/>
    <property type="match status" value="1"/>
</dbReference>
<organism evidence="4 5">
    <name type="scientific">Seminavis robusta</name>
    <dbReference type="NCBI Taxonomy" id="568900"/>
    <lineage>
        <taxon>Eukaryota</taxon>
        <taxon>Sar</taxon>
        <taxon>Stramenopiles</taxon>
        <taxon>Ochrophyta</taxon>
        <taxon>Bacillariophyta</taxon>
        <taxon>Bacillariophyceae</taxon>
        <taxon>Bacillariophycidae</taxon>
        <taxon>Naviculales</taxon>
        <taxon>Naviculaceae</taxon>
        <taxon>Seminavis</taxon>
    </lineage>
</organism>
<dbReference type="GO" id="GO:0016540">
    <property type="term" value="P:protein autoprocessing"/>
    <property type="evidence" value="ECO:0007669"/>
    <property type="project" value="InterPro"/>
</dbReference>
<dbReference type="Gene3D" id="2.170.16.10">
    <property type="entry name" value="Hedgehog/Intein (Hint) domain"/>
    <property type="match status" value="1"/>
</dbReference>
<dbReference type="PANTHER" id="PTHR11889:SF31">
    <property type="entry name" value="PROTEIN HEDGEHOG"/>
    <property type="match status" value="1"/>
</dbReference>
<name>A0A9N8H8T2_9STRA</name>
<evidence type="ECO:0000256" key="1">
    <source>
        <dbReference type="SAM" id="Phobius"/>
    </source>
</evidence>
<accession>A0A9N8H8T2</accession>
<evidence type="ECO:0000256" key="2">
    <source>
        <dbReference type="SAM" id="SignalP"/>
    </source>
</evidence>
<dbReference type="CDD" id="cd00081">
    <property type="entry name" value="Hint"/>
    <property type="match status" value="1"/>
</dbReference>
<comment type="caution">
    <text evidence="4">The sequence shown here is derived from an EMBL/GenBank/DDBJ whole genome shotgun (WGS) entry which is preliminary data.</text>
</comment>
<dbReference type="InterPro" id="IPR001767">
    <property type="entry name" value="Hedgehog_Hint"/>
</dbReference>
<gene>
    <name evidence="4" type="ORF">SEMRO_99_G050810.1</name>
</gene>
<keyword evidence="1" id="KW-0812">Transmembrane</keyword>
<dbReference type="AlphaFoldDB" id="A0A9N8H8T2"/>
<keyword evidence="1" id="KW-0472">Membrane</keyword>
<evidence type="ECO:0000259" key="3">
    <source>
        <dbReference type="SMART" id="SM00306"/>
    </source>
</evidence>
<dbReference type="Proteomes" id="UP001153069">
    <property type="component" value="Unassembled WGS sequence"/>
</dbReference>
<feature type="transmembrane region" description="Helical" evidence="1">
    <location>
        <begin position="259"/>
        <end position="283"/>
    </location>
</feature>
<feature type="chain" id="PRO_5040350544" evidence="2">
    <location>
        <begin position="28"/>
        <end position="291"/>
    </location>
</feature>
<dbReference type="EMBL" id="CAICTM010000098">
    <property type="protein sequence ID" value="CAB9501073.1"/>
    <property type="molecule type" value="Genomic_DNA"/>
</dbReference>
<dbReference type="InterPro" id="IPR036844">
    <property type="entry name" value="Hint_dom_sf"/>
</dbReference>
<dbReference type="SUPFAM" id="SSF51294">
    <property type="entry name" value="Hedgehog/intein (Hint) domain"/>
    <property type="match status" value="1"/>
</dbReference>
<proteinExistence type="predicted"/>
<feature type="signal peptide" evidence="2">
    <location>
        <begin position="1"/>
        <end position="27"/>
    </location>
</feature>
<protein>
    <submittedName>
        <fullName evidence="4">Protein hedgehog</fullName>
    </submittedName>
</protein>